<organism evidence="1 2">
    <name type="scientific">Monilinia fructicola</name>
    <name type="common">Brown rot fungus</name>
    <name type="synonym">Ciboria fructicola</name>
    <dbReference type="NCBI Taxonomy" id="38448"/>
    <lineage>
        <taxon>Eukaryota</taxon>
        <taxon>Fungi</taxon>
        <taxon>Dikarya</taxon>
        <taxon>Ascomycota</taxon>
        <taxon>Pezizomycotina</taxon>
        <taxon>Leotiomycetes</taxon>
        <taxon>Helotiales</taxon>
        <taxon>Sclerotiniaceae</taxon>
        <taxon>Monilinia</taxon>
    </lineage>
</organism>
<comment type="caution">
    <text evidence="1">The sequence shown here is derived from an EMBL/GenBank/DDBJ whole genome shotgun (WGS) entry which is preliminary data.</text>
</comment>
<protein>
    <submittedName>
        <fullName evidence="1">Uncharacterized protein</fullName>
    </submittedName>
</protein>
<name>A0A5M9JWM9_MONFR</name>
<keyword evidence="2" id="KW-1185">Reference proteome</keyword>
<evidence type="ECO:0000313" key="2">
    <source>
        <dbReference type="Proteomes" id="UP000322873"/>
    </source>
</evidence>
<accession>A0A5M9JWM9</accession>
<dbReference type="AlphaFoldDB" id="A0A5M9JWM9"/>
<dbReference type="Proteomes" id="UP000322873">
    <property type="component" value="Unassembled WGS sequence"/>
</dbReference>
<sequence>MPIAPTPSRVRACMPPGPLTIMGSLPFDYTLPGVRAASTRLSSESSPHAMVLMRLPPTWLPIISTREPPWE</sequence>
<gene>
    <name evidence="1" type="ORF">EYC84_005480</name>
</gene>
<reference evidence="1 2" key="1">
    <citation type="submission" date="2019-06" db="EMBL/GenBank/DDBJ databases">
        <title>Genome Sequence of the Brown Rot Fungal Pathogen Monilinia fructicola.</title>
        <authorList>
            <person name="De Miccolis Angelini R.M."/>
            <person name="Landi L."/>
            <person name="Abate D."/>
            <person name="Pollastro S."/>
            <person name="Romanazzi G."/>
            <person name="Faretra F."/>
        </authorList>
    </citation>
    <scope>NUCLEOTIDE SEQUENCE [LARGE SCALE GENOMIC DNA]</scope>
    <source>
        <strain evidence="1 2">Mfrc123</strain>
    </source>
</reference>
<proteinExistence type="predicted"/>
<dbReference type="EMBL" id="VICG01000003">
    <property type="protein sequence ID" value="KAA8573938.1"/>
    <property type="molecule type" value="Genomic_DNA"/>
</dbReference>
<evidence type="ECO:0000313" key="1">
    <source>
        <dbReference type="EMBL" id="KAA8573938.1"/>
    </source>
</evidence>